<feature type="compositionally biased region" description="Acidic residues" evidence="1">
    <location>
        <begin position="416"/>
        <end position="435"/>
    </location>
</feature>
<gene>
    <name evidence="2" type="ORF">AMSG_02441</name>
</gene>
<feature type="region of interest" description="Disordered" evidence="1">
    <location>
        <begin position="413"/>
        <end position="435"/>
    </location>
</feature>
<feature type="compositionally biased region" description="Low complexity" evidence="1">
    <location>
        <begin position="1"/>
        <end position="14"/>
    </location>
</feature>
<feature type="region of interest" description="Disordered" evidence="1">
    <location>
        <begin position="354"/>
        <end position="398"/>
    </location>
</feature>
<feature type="region of interest" description="Disordered" evidence="1">
    <location>
        <begin position="1"/>
        <end position="94"/>
    </location>
</feature>
<accession>A0A0L0DY39</accession>
<keyword evidence="3" id="KW-1185">Reference proteome</keyword>
<dbReference type="GeneID" id="25562121"/>
<evidence type="ECO:0000313" key="2">
    <source>
        <dbReference type="EMBL" id="KNC56473.1"/>
    </source>
</evidence>
<dbReference type="AlphaFoldDB" id="A0A0L0DY39"/>
<dbReference type="RefSeq" id="XP_013760982.1">
    <property type="nucleotide sequence ID" value="XM_013905528.1"/>
</dbReference>
<evidence type="ECO:0000256" key="1">
    <source>
        <dbReference type="SAM" id="MobiDB-lite"/>
    </source>
</evidence>
<protein>
    <submittedName>
        <fullName evidence="2">Uncharacterized protein</fullName>
    </submittedName>
</protein>
<feature type="compositionally biased region" description="Basic residues" evidence="1">
    <location>
        <begin position="360"/>
        <end position="370"/>
    </location>
</feature>
<reference evidence="2 3" key="1">
    <citation type="submission" date="2010-05" db="EMBL/GenBank/DDBJ databases">
        <title>The Genome Sequence of Thecamonas trahens ATCC 50062.</title>
        <authorList>
            <consortium name="The Broad Institute Genome Sequencing Platform"/>
            <person name="Russ C."/>
            <person name="Cuomo C."/>
            <person name="Shea T."/>
            <person name="Young S.K."/>
            <person name="Zeng Q."/>
            <person name="Koehrsen M."/>
            <person name="Haas B."/>
            <person name="Borodovsky M."/>
            <person name="Guigo R."/>
            <person name="Alvarado L."/>
            <person name="Berlin A."/>
            <person name="Bochicchio J."/>
            <person name="Borenstein D."/>
            <person name="Chapman S."/>
            <person name="Chen Z."/>
            <person name="Freedman E."/>
            <person name="Gellesch M."/>
            <person name="Goldberg J."/>
            <person name="Griggs A."/>
            <person name="Gujja S."/>
            <person name="Heilman E."/>
            <person name="Heiman D."/>
            <person name="Hepburn T."/>
            <person name="Howarth C."/>
            <person name="Jen D."/>
            <person name="Larson L."/>
            <person name="Mehta T."/>
            <person name="Park D."/>
            <person name="Pearson M."/>
            <person name="Roberts A."/>
            <person name="Saif S."/>
            <person name="Shenoy N."/>
            <person name="Sisk P."/>
            <person name="Stolte C."/>
            <person name="Sykes S."/>
            <person name="Thomson T."/>
            <person name="Walk T."/>
            <person name="White J."/>
            <person name="Yandava C."/>
            <person name="Burger G."/>
            <person name="Gray M.W."/>
            <person name="Holland P.W.H."/>
            <person name="King N."/>
            <person name="Lang F.B.F."/>
            <person name="Roger A.J."/>
            <person name="Ruiz-Trillo I."/>
            <person name="Lander E."/>
            <person name="Nusbaum C."/>
        </authorList>
    </citation>
    <scope>NUCLEOTIDE SEQUENCE [LARGE SCALE GENOMIC DNA]</scope>
    <source>
        <strain evidence="2 3">ATCC 50062</strain>
    </source>
</reference>
<name>A0A0L0DY39_THETB</name>
<sequence>MVAAAAAAASVAVAGKSEAFTESSDDDERSLPPVPVGIAETAADGGSGGGGGHRRPPPRPRRETLSPTPEASARAMIPPRSPKAMGGAGTGSCEFGSRASPVLAPLATGAGRVLNEMPRASSAPSMGGWAASLSGGSPRPVAPPPSIPSRGSSLVASERYSRSSSFVSGSGSDSDDSSISSISSLSSSAAAVSGSGGGSGRHPMGPTKSQARALGTLLSELDLESKAYLMEEVLPSGRMRSVQVVIGRDAIMTWLIKPLAGGSGASDGKRAKLPAAPQLTLQYKHNFPRILEFQTNDVRRLFMYKYEPGKGDVQLFRYFSPAEHHVVFDAVMERVAVIAAYLEKLRRKQFVARVSDGAHSPRRRRRRRRRPEATASSAPGGFLSPPAAATSSGCGGSGGGDVEAAWSWMTSTNTDDAGDTLDTYDSDVFESDDDDEHDVFAMMPGTPDMV</sequence>
<feature type="region of interest" description="Disordered" evidence="1">
    <location>
        <begin position="190"/>
        <end position="209"/>
    </location>
</feature>
<dbReference type="EMBL" id="GL349441">
    <property type="protein sequence ID" value="KNC56473.1"/>
    <property type="molecule type" value="Genomic_DNA"/>
</dbReference>
<evidence type="ECO:0000313" key="3">
    <source>
        <dbReference type="Proteomes" id="UP000054408"/>
    </source>
</evidence>
<feature type="region of interest" description="Disordered" evidence="1">
    <location>
        <begin position="118"/>
        <end position="155"/>
    </location>
</feature>
<organism evidence="2 3">
    <name type="scientific">Thecamonas trahens ATCC 50062</name>
    <dbReference type="NCBI Taxonomy" id="461836"/>
    <lineage>
        <taxon>Eukaryota</taxon>
        <taxon>Apusozoa</taxon>
        <taxon>Apusomonadida</taxon>
        <taxon>Apusomonadidae</taxon>
        <taxon>Thecamonas</taxon>
    </lineage>
</organism>
<proteinExistence type="predicted"/>
<dbReference type="Proteomes" id="UP000054408">
    <property type="component" value="Unassembled WGS sequence"/>
</dbReference>